<evidence type="ECO:0000256" key="9">
    <source>
        <dbReference type="ARBA" id="ARBA00023326"/>
    </source>
</evidence>
<dbReference type="Pfam" id="PF01915">
    <property type="entry name" value="Glyco_hydro_3_C"/>
    <property type="match status" value="1"/>
</dbReference>
<feature type="domain" description="WSC" evidence="13">
    <location>
        <begin position="35"/>
        <end position="127"/>
    </location>
</feature>
<comment type="similarity">
    <text evidence="2">Belongs to the glycosyl hydrolase 3 family.</text>
</comment>
<comment type="catalytic activity">
    <reaction evidence="10">
        <text>Hydrolysis of (1-&gt;4)-beta-D-xylans, to remove successive D-xylose residues from the non-reducing termini.</text>
        <dbReference type="EC" id="3.2.1.37"/>
    </reaction>
</comment>
<dbReference type="GO" id="GO:0046556">
    <property type="term" value="F:alpha-L-arabinofuranosidase activity"/>
    <property type="evidence" value="ECO:0007669"/>
    <property type="project" value="TreeGrafter"/>
</dbReference>
<gene>
    <name evidence="14" type="ORF">FMEXI_7818</name>
</gene>
<organism evidence="14 15">
    <name type="scientific">Fusarium mexicanum</name>
    <dbReference type="NCBI Taxonomy" id="751941"/>
    <lineage>
        <taxon>Eukaryota</taxon>
        <taxon>Fungi</taxon>
        <taxon>Dikarya</taxon>
        <taxon>Ascomycota</taxon>
        <taxon>Pezizomycotina</taxon>
        <taxon>Sordariomycetes</taxon>
        <taxon>Hypocreomycetidae</taxon>
        <taxon>Hypocreales</taxon>
        <taxon>Nectriaceae</taxon>
        <taxon>Fusarium</taxon>
        <taxon>Fusarium fujikuroi species complex</taxon>
    </lineage>
</organism>
<keyword evidence="15" id="KW-1185">Reference proteome</keyword>
<dbReference type="InterPro" id="IPR013783">
    <property type="entry name" value="Ig-like_fold"/>
</dbReference>
<dbReference type="InterPro" id="IPR036881">
    <property type="entry name" value="Glyco_hydro_3_C_sf"/>
</dbReference>
<evidence type="ECO:0000256" key="11">
    <source>
        <dbReference type="ARBA" id="ARBA00026107"/>
    </source>
</evidence>
<evidence type="ECO:0000256" key="4">
    <source>
        <dbReference type="ARBA" id="ARBA00022729"/>
    </source>
</evidence>
<evidence type="ECO:0000256" key="5">
    <source>
        <dbReference type="ARBA" id="ARBA00022801"/>
    </source>
</evidence>
<evidence type="ECO:0000313" key="15">
    <source>
        <dbReference type="Proteomes" id="UP000522262"/>
    </source>
</evidence>
<feature type="signal peptide" evidence="12">
    <location>
        <begin position="1"/>
        <end position="18"/>
    </location>
</feature>
<evidence type="ECO:0000256" key="1">
    <source>
        <dbReference type="ARBA" id="ARBA00004851"/>
    </source>
</evidence>
<dbReference type="Pfam" id="PF00933">
    <property type="entry name" value="Glyco_hydro_3"/>
    <property type="match status" value="1"/>
</dbReference>
<dbReference type="InterPro" id="IPR001764">
    <property type="entry name" value="Glyco_hydro_3_N"/>
</dbReference>
<dbReference type="GO" id="GO:0045493">
    <property type="term" value="P:xylan catabolic process"/>
    <property type="evidence" value="ECO:0007669"/>
    <property type="project" value="UniProtKB-UniPathway"/>
</dbReference>
<evidence type="ECO:0000256" key="7">
    <source>
        <dbReference type="ARBA" id="ARBA00023277"/>
    </source>
</evidence>
<dbReference type="SMART" id="SM01217">
    <property type="entry name" value="Fn3_like"/>
    <property type="match status" value="1"/>
</dbReference>
<dbReference type="Gene3D" id="2.60.40.10">
    <property type="entry name" value="Immunoglobulins"/>
    <property type="match status" value="1"/>
</dbReference>
<dbReference type="SUPFAM" id="SSF51445">
    <property type="entry name" value="(Trans)glycosidases"/>
    <property type="match status" value="1"/>
</dbReference>
<dbReference type="Gene3D" id="3.40.50.1700">
    <property type="entry name" value="Glycoside hydrolase family 3 C-terminal domain"/>
    <property type="match status" value="2"/>
</dbReference>
<dbReference type="InterPro" id="IPR044993">
    <property type="entry name" value="BXL"/>
</dbReference>
<dbReference type="Gene3D" id="3.20.20.300">
    <property type="entry name" value="Glycoside hydrolase, family 3, N-terminal domain"/>
    <property type="match status" value="1"/>
</dbReference>
<dbReference type="Proteomes" id="UP000522262">
    <property type="component" value="Unassembled WGS sequence"/>
</dbReference>
<dbReference type="InterPro" id="IPR002889">
    <property type="entry name" value="WSC_carb-bd"/>
</dbReference>
<evidence type="ECO:0000256" key="8">
    <source>
        <dbReference type="ARBA" id="ARBA00023295"/>
    </source>
</evidence>
<dbReference type="GO" id="GO:0009044">
    <property type="term" value="F:xylan 1,4-beta-xylosidase activity"/>
    <property type="evidence" value="ECO:0007669"/>
    <property type="project" value="UniProtKB-EC"/>
</dbReference>
<reference evidence="14 15" key="1">
    <citation type="submission" date="2020-05" db="EMBL/GenBank/DDBJ databases">
        <title>Identification and distribution of gene clusters putatively required for synthesis of sphingolipid metabolism inhibitors in phylogenetically diverse species of the filamentous fungus Fusarium.</title>
        <authorList>
            <person name="Kim H.-S."/>
            <person name="Busman M."/>
            <person name="Brown D.W."/>
            <person name="Divon H."/>
            <person name="Uhlig S."/>
            <person name="Proctor R.H."/>
        </authorList>
    </citation>
    <scope>NUCLEOTIDE SEQUENCE [LARGE SCALE GENOMIC DNA]</scope>
    <source>
        <strain evidence="14 15">NRRL 53147</strain>
    </source>
</reference>
<keyword evidence="7" id="KW-0119">Carbohydrate metabolism</keyword>
<dbReference type="PANTHER" id="PTHR42721">
    <property type="entry name" value="SUGAR HYDROLASE-RELATED"/>
    <property type="match status" value="1"/>
</dbReference>
<dbReference type="UniPathway" id="UPA00114"/>
<keyword evidence="6" id="KW-0325">Glycoprotein</keyword>
<keyword evidence="5 14" id="KW-0378">Hydrolase</keyword>
<name>A0A8H5IQR1_9HYPO</name>
<dbReference type="PROSITE" id="PS51212">
    <property type="entry name" value="WSC"/>
    <property type="match status" value="1"/>
</dbReference>
<dbReference type="AlphaFoldDB" id="A0A8H5IQR1"/>
<keyword evidence="4 12" id="KW-0732">Signal</keyword>
<evidence type="ECO:0000313" key="14">
    <source>
        <dbReference type="EMBL" id="KAF5541770.1"/>
    </source>
</evidence>
<protein>
    <recommendedName>
        <fullName evidence="11">xylan 1,4-beta-xylosidase</fullName>
        <ecNumber evidence="11">3.2.1.37</ecNumber>
    </recommendedName>
</protein>
<sequence>MLYYTIFGLVGLAAAAQSSPFVCTGVAPFSDYTASTQSLGCYTDSTQRILTSLEQDLSQNTPQLCANFCGSQGYTFSATEYGNQCYCGNNINSPGASTQSCQCDSKCAGNSSQTCGGTWAMSVVKISNPSSIAQYFAITDDLGCYTDSTQRTLTGFSKTSSNATRQGCANLYGNYGFNIQSPGASTSSSKCYSKCGGDSSQICGGTWAMSLLKISNPSSNPISVDKRTPVCKTNPFCAQRACDTTLSISDRVRALISNMTIQEKAANLINTAAGVDRIGLPAYEWWNEALHGTGDSPGVTFASPNGSDFSYATSFATPILIGAAFDDSLVLQIAQTVGKESRAFGNGNHAGLDFWTPNINTFNDPRWGRGLEVPTEDVLQAQRYVLQLVKGLQGTTGSDQKQVIATCEHYAVYDVETNRNGQNYNPTQQDLGEFYFPAFKTCVRDAGVGSIMCSYNAVDGVPSCANEYLLKTVLREHWGFGNQPYQYVTGDCDAVNNIWDSHKFVGSAAEAAAVAIDAGTDSDCGYNGFAYNPNLLTAVDKQWTTEATMDQALTRLYTALFTVGYFDGQSQYDSLGWQDVSTGDAQQLAYTSAAASISLLKNNGALPIQDAGSKKIALISPWANATTQMQGIYQGRAPYLKSPLEAARANFNAVNYALGTKINTADTSGFSDATTAASKSDIKLGKPLIVVQFGDGQIDDSALLSNPNVSSVVWAGYPGQSGGYAVVDTLVGKFSPAGRLPVTQYPAAYTSQVSIFDPNVRPSSKSPGRTYKWYTGKPVLPFGYGLHYNNFSISTASTLKSTYDIASLVAAAKNDASTFDTLTVAVKNTGKVTSDYVALMIVSTKDGGPSPYPNKSLVSYARAKSIGAGQTKSVDLAMTLGSIARANSDGDLVLYPGHYNLILDAFDAEPSVIAKVELRTTSEQTLDSQTLAIVSRTKVVKLYIFTGSSSASLGQLPRPPGPLVLQRLDPDSDRPKPAECIVLPEYKTWDFGRNRLRNTDNLEENVEPQVDISPYVSTSPDMHGNAQVNIDDQAEVFIRLSAVCLSLAVERILFKVPTLVEERDEGVESLRKVLETLSNVKSHRLNSGKYLFCRGRIQYRDRYK</sequence>
<dbReference type="InterPro" id="IPR026891">
    <property type="entry name" value="Fn3-like"/>
</dbReference>
<keyword evidence="3" id="KW-0858">Xylan degradation</keyword>
<evidence type="ECO:0000259" key="13">
    <source>
        <dbReference type="PROSITE" id="PS51212"/>
    </source>
</evidence>
<dbReference type="InterPro" id="IPR036962">
    <property type="entry name" value="Glyco_hydro_3_N_sf"/>
</dbReference>
<comment type="caution">
    <text evidence="14">The sequence shown here is derived from an EMBL/GenBank/DDBJ whole genome shotgun (WGS) entry which is preliminary data.</text>
</comment>
<accession>A0A8H5IQR1</accession>
<dbReference type="EMBL" id="JAAOAM010000175">
    <property type="protein sequence ID" value="KAF5541770.1"/>
    <property type="molecule type" value="Genomic_DNA"/>
</dbReference>
<evidence type="ECO:0000256" key="6">
    <source>
        <dbReference type="ARBA" id="ARBA00023180"/>
    </source>
</evidence>
<keyword evidence="9" id="KW-0624">Polysaccharide degradation</keyword>
<keyword evidence="8" id="KW-0326">Glycosidase</keyword>
<dbReference type="InterPro" id="IPR002772">
    <property type="entry name" value="Glyco_hydro_3_C"/>
</dbReference>
<dbReference type="EC" id="3.2.1.37" evidence="11"/>
<proteinExistence type="inferred from homology"/>
<dbReference type="InterPro" id="IPR017853">
    <property type="entry name" value="GH"/>
</dbReference>
<evidence type="ECO:0000256" key="3">
    <source>
        <dbReference type="ARBA" id="ARBA00022651"/>
    </source>
</evidence>
<comment type="pathway">
    <text evidence="1">Glycan degradation; xylan degradation.</text>
</comment>
<evidence type="ECO:0000256" key="10">
    <source>
        <dbReference type="ARBA" id="ARBA00024574"/>
    </source>
</evidence>
<dbReference type="SUPFAM" id="SSF52279">
    <property type="entry name" value="Beta-D-glucan exohydrolase, C-terminal domain"/>
    <property type="match status" value="1"/>
</dbReference>
<evidence type="ECO:0000256" key="12">
    <source>
        <dbReference type="SAM" id="SignalP"/>
    </source>
</evidence>
<dbReference type="SMART" id="SM00321">
    <property type="entry name" value="WSC"/>
    <property type="match status" value="1"/>
</dbReference>
<dbReference type="Pfam" id="PF01822">
    <property type="entry name" value="WSC"/>
    <property type="match status" value="1"/>
</dbReference>
<dbReference type="GO" id="GO:0031222">
    <property type="term" value="P:arabinan catabolic process"/>
    <property type="evidence" value="ECO:0007669"/>
    <property type="project" value="TreeGrafter"/>
</dbReference>
<feature type="chain" id="PRO_5034442897" description="xylan 1,4-beta-xylosidase" evidence="12">
    <location>
        <begin position="19"/>
        <end position="1104"/>
    </location>
</feature>
<evidence type="ECO:0000256" key="2">
    <source>
        <dbReference type="ARBA" id="ARBA00005336"/>
    </source>
</evidence>
<dbReference type="PANTHER" id="PTHR42721:SF3">
    <property type="entry name" value="BETA-D-XYLOSIDASE 5-RELATED"/>
    <property type="match status" value="1"/>
</dbReference>